<dbReference type="InterPro" id="IPR012337">
    <property type="entry name" value="RNaseH-like_sf"/>
</dbReference>
<reference evidence="2 3" key="1">
    <citation type="submission" date="2015-07" db="EMBL/GenBank/DDBJ databases">
        <title>Acinetobacter yuneri, a novel member of Acinetobacter calcoaceticus-Acinetobacter baumannii complex isolated from clinical specimen.</title>
        <authorList>
            <person name="Yu Y."/>
        </authorList>
    </citation>
    <scope>NUCLEOTIDE SEQUENCE [LARGE SCALE GENOMIC DNA]</scope>
    <source>
        <strain evidence="2 3">A362</strain>
    </source>
</reference>
<protein>
    <recommendedName>
        <fullName evidence="1">Integrase catalytic domain-containing protein</fullName>
    </recommendedName>
</protein>
<dbReference type="EMBL" id="LFZS01000087">
    <property type="protein sequence ID" value="ONN47877.1"/>
    <property type="molecule type" value="Genomic_DNA"/>
</dbReference>
<proteinExistence type="predicted"/>
<dbReference type="PANTHER" id="PTHR42648:SF21">
    <property type="entry name" value="CYSTEINE-RICH RLK (RECEPTOR-LIKE PROTEIN KINASE) 8"/>
    <property type="match status" value="1"/>
</dbReference>
<feature type="domain" description="Integrase catalytic" evidence="1">
    <location>
        <begin position="10"/>
        <end position="108"/>
    </location>
</feature>
<dbReference type="Gene3D" id="3.30.420.10">
    <property type="entry name" value="Ribonuclease H-like superfamily/Ribonuclease H"/>
    <property type="match status" value="1"/>
</dbReference>
<dbReference type="InterPro" id="IPR039537">
    <property type="entry name" value="Retrotran_Ty1/copia-like"/>
</dbReference>
<evidence type="ECO:0000259" key="1">
    <source>
        <dbReference type="PROSITE" id="PS50994"/>
    </source>
</evidence>
<dbReference type="PANTHER" id="PTHR42648">
    <property type="entry name" value="TRANSPOSASE, PUTATIVE-RELATED"/>
    <property type="match status" value="1"/>
</dbReference>
<evidence type="ECO:0000313" key="3">
    <source>
        <dbReference type="Proteomes" id="UP000189376"/>
    </source>
</evidence>
<sequence length="108" mass="12598">SHHPHKNIMTTDRPLELLHMDLFGLIAYISIGGSKYCLVIVDDYSRFTWVFFLQEKSNTQETLKGFLRRAQNEFGLRIKKIRSDNGTEFKNSKLKAFLRRRASSMSSL</sequence>
<dbReference type="InterPro" id="IPR036397">
    <property type="entry name" value="RNaseH_sf"/>
</dbReference>
<gene>
    <name evidence="2" type="ORF">AC058_20570</name>
</gene>
<accession>A0A1V2UNL9</accession>
<organism evidence="2 3">
    <name type="scientific">Acinetobacter genomosp. 33YU</name>
    <dbReference type="NCBI Taxonomy" id="1675530"/>
    <lineage>
        <taxon>Bacteria</taxon>
        <taxon>Pseudomonadati</taxon>
        <taxon>Pseudomonadota</taxon>
        <taxon>Gammaproteobacteria</taxon>
        <taxon>Moraxellales</taxon>
        <taxon>Moraxellaceae</taxon>
        <taxon>Acinetobacter</taxon>
    </lineage>
</organism>
<dbReference type="InterPro" id="IPR001584">
    <property type="entry name" value="Integrase_cat-core"/>
</dbReference>
<dbReference type="GO" id="GO:0015074">
    <property type="term" value="P:DNA integration"/>
    <property type="evidence" value="ECO:0007669"/>
    <property type="project" value="InterPro"/>
</dbReference>
<dbReference type="AlphaFoldDB" id="A0A1V2UNL9"/>
<dbReference type="Pfam" id="PF00665">
    <property type="entry name" value="rve"/>
    <property type="match status" value="1"/>
</dbReference>
<feature type="non-terminal residue" evidence="2">
    <location>
        <position position="108"/>
    </location>
</feature>
<dbReference type="SUPFAM" id="SSF53098">
    <property type="entry name" value="Ribonuclease H-like"/>
    <property type="match status" value="1"/>
</dbReference>
<dbReference type="GO" id="GO:0003676">
    <property type="term" value="F:nucleic acid binding"/>
    <property type="evidence" value="ECO:0007669"/>
    <property type="project" value="InterPro"/>
</dbReference>
<evidence type="ECO:0000313" key="2">
    <source>
        <dbReference type="EMBL" id="ONN47877.1"/>
    </source>
</evidence>
<keyword evidence="3" id="KW-1185">Reference proteome</keyword>
<dbReference type="Proteomes" id="UP000189376">
    <property type="component" value="Unassembled WGS sequence"/>
</dbReference>
<comment type="caution">
    <text evidence="2">The sequence shown here is derived from an EMBL/GenBank/DDBJ whole genome shotgun (WGS) entry which is preliminary data.</text>
</comment>
<name>A0A1V2UNL9_9GAMM</name>
<feature type="non-terminal residue" evidence="2">
    <location>
        <position position="1"/>
    </location>
</feature>
<dbReference type="PROSITE" id="PS50994">
    <property type="entry name" value="INTEGRASE"/>
    <property type="match status" value="1"/>
</dbReference>